<evidence type="ECO:0000259" key="1">
    <source>
        <dbReference type="Pfam" id="PF07995"/>
    </source>
</evidence>
<dbReference type="InterPro" id="IPR012938">
    <property type="entry name" value="Glc/Sorbosone_DH"/>
</dbReference>
<dbReference type="EMBL" id="PGTM01000045">
    <property type="protein sequence ID" value="PJF36557.1"/>
    <property type="molecule type" value="Genomic_DNA"/>
</dbReference>
<dbReference type="PANTHER" id="PTHR19328">
    <property type="entry name" value="HEDGEHOG-INTERACTING PROTEIN"/>
    <property type="match status" value="1"/>
</dbReference>
<evidence type="ECO:0000313" key="3">
    <source>
        <dbReference type="Proteomes" id="UP000229681"/>
    </source>
</evidence>
<protein>
    <submittedName>
        <fullName evidence="2">Glucose dehydrogenase</fullName>
    </submittedName>
</protein>
<accession>A0A2M8PG83</accession>
<dbReference type="AlphaFoldDB" id="A0A2M8PG83"/>
<feature type="domain" description="Glucose/Sorbosone dehydrogenase" evidence="1">
    <location>
        <begin position="66"/>
        <end position="392"/>
    </location>
</feature>
<dbReference type="Gene3D" id="2.120.10.30">
    <property type="entry name" value="TolB, C-terminal domain"/>
    <property type="match status" value="1"/>
</dbReference>
<dbReference type="InterPro" id="IPR011042">
    <property type="entry name" value="6-blade_b-propeller_TolB-like"/>
</dbReference>
<comment type="caution">
    <text evidence="2">The sequence shown here is derived from an EMBL/GenBank/DDBJ whole genome shotgun (WGS) entry which is preliminary data.</text>
</comment>
<name>A0A2M8PG83_9CHLR</name>
<reference evidence="2 3" key="1">
    <citation type="submission" date="2017-11" db="EMBL/GenBank/DDBJ databases">
        <title>Evolution of Phototrophy in the Chloroflexi Phylum Driven by Horizontal Gene Transfer.</title>
        <authorList>
            <person name="Ward L.M."/>
            <person name="Hemp J."/>
            <person name="Shih P.M."/>
            <person name="Mcglynn S.E."/>
            <person name="Fischer W."/>
        </authorList>
    </citation>
    <scope>NUCLEOTIDE SEQUENCE [LARGE SCALE GENOMIC DNA]</scope>
    <source>
        <strain evidence="2">JP3_13</strain>
    </source>
</reference>
<organism evidence="2 3">
    <name type="scientific">Candidatus Thermofonsia Clade 1 bacterium</name>
    <dbReference type="NCBI Taxonomy" id="2364210"/>
    <lineage>
        <taxon>Bacteria</taxon>
        <taxon>Bacillati</taxon>
        <taxon>Chloroflexota</taxon>
        <taxon>Candidatus Thermofontia</taxon>
        <taxon>Candidatus Thermofonsia Clade 1</taxon>
    </lineage>
</organism>
<dbReference type="SUPFAM" id="SSF50952">
    <property type="entry name" value="Soluble quinoprotein glucose dehydrogenase"/>
    <property type="match status" value="1"/>
</dbReference>
<dbReference type="PANTHER" id="PTHR19328:SF75">
    <property type="entry name" value="ALDOSE SUGAR DEHYDROGENASE YLII"/>
    <property type="match status" value="1"/>
</dbReference>
<sequence length="406" mass="44773">MDSERGKTLMHLKKRIGLVVMVALGMIFGLSTLLTQAALPAPSVSAQARVAFSPALERVGEGFTLPLFLTHAGDGSGRIFVVEKGGTIALLENGRRGTVFLDISDRVRASGYEQGLLGLAFHPNYARNGYFYVNYTNRQGHTVIERYSVSSSDPNRADPNSAKRILLIEQPYANHNGGMIAFGPDGFLYIGMGDGGSANDPLGAGQNKRTLLGKILRLDVDNGDPYAIPTGNPYADGREGLAEIWSIGWRNPWRFSFDRLTGDKYIADVGQNRYEEVHLERRGAPGGLNYGWNIMEGKHCFAPRTGCNPNGLQMPIAEYDHSQGISITGGYVYRGKAFPRMQGYYFFADFGSTKVWALREVRANEWEMTEIMSARFPVSSFGEDEDGELYLVDFGGGTIHRLIDRE</sequence>
<evidence type="ECO:0000313" key="2">
    <source>
        <dbReference type="EMBL" id="PJF36557.1"/>
    </source>
</evidence>
<gene>
    <name evidence="2" type="ORF">CUN49_04820</name>
</gene>
<dbReference type="Proteomes" id="UP000229681">
    <property type="component" value="Unassembled WGS sequence"/>
</dbReference>
<dbReference type="Pfam" id="PF07995">
    <property type="entry name" value="GSDH"/>
    <property type="match status" value="1"/>
</dbReference>
<dbReference type="InterPro" id="IPR011041">
    <property type="entry name" value="Quinoprot_gluc/sorb_DH_b-prop"/>
</dbReference>
<proteinExistence type="predicted"/>